<evidence type="ECO:0000313" key="1">
    <source>
        <dbReference type="EMBL" id="QHS77671.1"/>
    </source>
</evidence>
<dbReference type="AlphaFoldDB" id="A0A6C0ADT6"/>
<dbReference type="EMBL" id="MN740593">
    <property type="protein sequence ID" value="QHS77671.1"/>
    <property type="molecule type" value="Genomic_DNA"/>
</dbReference>
<proteinExistence type="predicted"/>
<name>A0A6C0ADT6_9ZZZZ</name>
<accession>A0A6C0ADT6</accession>
<protein>
    <submittedName>
        <fullName evidence="1">Uncharacterized protein</fullName>
    </submittedName>
</protein>
<organism evidence="1">
    <name type="scientific">viral metagenome</name>
    <dbReference type="NCBI Taxonomy" id="1070528"/>
    <lineage>
        <taxon>unclassified sequences</taxon>
        <taxon>metagenomes</taxon>
        <taxon>organismal metagenomes</taxon>
    </lineage>
</organism>
<sequence>MEEKDLLFFHKIGYKGSDVNEMYQYIDEEVSKNSKYLEIKKIICGEPKGSYRLFASKDFKLGDFLSNDVFLSKKINDIGFNYSKGDILDNLNLQDLIDFENRYCQTDKRNVFIYEIKNENYIIFKKLKKVKKYLKNMVLLIG</sequence>
<reference evidence="1" key="1">
    <citation type="journal article" date="2020" name="Nature">
        <title>Giant virus diversity and host interactions through global metagenomics.</title>
        <authorList>
            <person name="Schulz F."/>
            <person name="Roux S."/>
            <person name="Paez-Espino D."/>
            <person name="Jungbluth S."/>
            <person name="Walsh D.A."/>
            <person name="Denef V.J."/>
            <person name="McMahon K.D."/>
            <person name="Konstantinidis K.T."/>
            <person name="Eloe-Fadrosh E.A."/>
            <person name="Kyrpides N.C."/>
            <person name="Woyke T."/>
        </authorList>
    </citation>
    <scope>NUCLEOTIDE SEQUENCE</scope>
    <source>
        <strain evidence="1">GVMAG-S-1021933-23</strain>
    </source>
</reference>